<name>A0A382KEJ5_9ZZZZ</name>
<evidence type="ECO:0000313" key="1">
    <source>
        <dbReference type="EMBL" id="SVC21792.1"/>
    </source>
</evidence>
<accession>A0A382KEJ5</accession>
<dbReference type="AlphaFoldDB" id="A0A382KEJ5"/>
<organism evidence="1">
    <name type="scientific">marine metagenome</name>
    <dbReference type="NCBI Taxonomy" id="408172"/>
    <lineage>
        <taxon>unclassified sequences</taxon>
        <taxon>metagenomes</taxon>
        <taxon>ecological metagenomes</taxon>
    </lineage>
</organism>
<reference evidence="1" key="1">
    <citation type="submission" date="2018-05" db="EMBL/GenBank/DDBJ databases">
        <authorList>
            <person name="Lanie J.A."/>
            <person name="Ng W.-L."/>
            <person name="Kazmierczak K.M."/>
            <person name="Andrzejewski T.M."/>
            <person name="Davidsen T.M."/>
            <person name="Wayne K.J."/>
            <person name="Tettelin H."/>
            <person name="Glass J.I."/>
            <person name="Rusch D."/>
            <person name="Podicherti R."/>
            <person name="Tsui H.-C.T."/>
            <person name="Winkler M.E."/>
        </authorList>
    </citation>
    <scope>NUCLEOTIDE SEQUENCE</scope>
</reference>
<sequence length="29" mass="3431">MSPEIVQKHLPVLLHLFQESEYGHRSVQQ</sequence>
<dbReference type="EMBL" id="UINC01079625">
    <property type="protein sequence ID" value="SVC21792.1"/>
    <property type="molecule type" value="Genomic_DNA"/>
</dbReference>
<gene>
    <name evidence="1" type="ORF">METZ01_LOCUS274646</name>
</gene>
<proteinExistence type="predicted"/>
<protein>
    <submittedName>
        <fullName evidence="1">Uncharacterized protein</fullName>
    </submittedName>
</protein>